<keyword evidence="17" id="KW-1185">Reference proteome</keyword>
<keyword evidence="11 13" id="KW-1133">Transmembrane helix</keyword>
<protein>
    <submittedName>
        <fullName evidence="16">Dipeptide/oligopeptide/nickel ABC transporter permease/ATP-binding protein</fullName>
    </submittedName>
</protein>
<dbReference type="SUPFAM" id="SSF161098">
    <property type="entry name" value="MetI-like"/>
    <property type="match status" value="1"/>
</dbReference>
<dbReference type="InterPro" id="IPR035906">
    <property type="entry name" value="MetI-like_sf"/>
</dbReference>
<keyword evidence="5" id="KW-1003">Cell membrane</keyword>
<dbReference type="Proteomes" id="UP000544090">
    <property type="component" value="Unassembled WGS sequence"/>
</dbReference>
<comment type="similarity">
    <text evidence="3">Belongs to the ABC transporter superfamily.</text>
</comment>
<evidence type="ECO:0000313" key="17">
    <source>
        <dbReference type="Proteomes" id="UP000544090"/>
    </source>
</evidence>
<dbReference type="Pfam" id="PF00005">
    <property type="entry name" value="ABC_tran"/>
    <property type="match status" value="1"/>
</dbReference>
<evidence type="ECO:0000256" key="13">
    <source>
        <dbReference type="RuleBase" id="RU363032"/>
    </source>
</evidence>
<dbReference type="Gene3D" id="1.10.3720.10">
    <property type="entry name" value="MetI-like"/>
    <property type="match status" value="1"/>
</dbReference>
<dbReference type="InterPro" id="IPR003593">
    <property type="entry name" value="AAA+_ATPase"/>
</dbReference>
<evidence type="ECO:0000256" key="6">
    <source>
        <dbReference type="ARBA" id="ARBA00022519"/>
    </source>
</evidence>
<feature type="transmembrane region" description="Helical" evidence="13">
    <location>
        <begin position="85"/>
        <end position="108"/>
    </location>
</feature>
<evidence type="ECO:0000259" key="15">
    <source>
        <dbReference type="PROSITE" id="PS50928"/>
    </source>
</evidence>
<dbReference type="PANTHER" id="PTHR43297">
    <property type="entry name" value="OLIGOPEPTIDE TRANSPORT ATP-BINDING PROTEIN APPD"/>
    <property type="match status" value="1"/>
</dbReference>
<keyword evidence="8" id="KW-0547">Nucleotide-binding</keyword>
<evidence type="ECO:0000256" key="3">
    <source>
        <dbReference type="ARBA" id="ARBA00005417"/>
    </source>
</evidence>
<dbReference type="PROSITE" id="PS50893">
    <property type="entry name" value="ABC_TRANSPORTER_2"/>
    <property type="match status" value="1"/>
</dbReference>
<dbReference type="AlphaFoldDB" id="A0A7X6K3M4"/>
<keyword evidence="10" id="KW-1278">Translocase</keyword>
<sequence>MADTATVSAPGLKRSFRWSPGLILGIVLMSLVALTAVVAPLALAGPAETLTPDARQGTSAAHWMGTDDFGRDILARSLVAARLTLLMSLGATAISVLCGVVIGSAVWLAPRWIREPALRLIEAAVAYPSLIFALLIAAILGPGSTTAVVAIGVAGIPGFARLTANLAASVSHRNYVSTARLLGVPGHKIITRHLLPNMAEPLFVMATSSFALSLLEISSLSFVGLGVQSPEYDFGRLLNEGLNSIYAQPLQVVAPSLMLVVTGLGAMLIGDGLAAAADPRGGRRHFAGRKALSRPASLDPAPQALLEVDNLTVTSPAGNQIVKGISFSIRPGEVLGLVGESGSGKSMTAMSVAGLLADELSVRARTLRLDGLDLLTTRDAKALATGIGLVYQDPGTTFNPALRMGPQLTEVSRVHLKKPRRRADTDMVEALDDMSIQNPRLRMGQHPHELSGGMLQRSMIAASTVSQPKLLIADEPTTALDVTVQAEVLRKFRKINKEHGTAILFISHDIGVVQELCDQVLVMYRGQILERLSAADLKAGNVRHPYTQALLAATPSMTETTDRLATAKWQPEDELETTR</sequence>
<dbReference type="PANTHER" id="PTHR43297:SF14">
    <property type="entry name" value="ATPASE AAA-TYPE CORE DOMAIN-CONTAINING PROTEIN"/>
    <property type="match status" value="1"/>
</dbReference>
<feature type="domain" description="ABC transporter" evidence="14">
    <location>
        <begin position="306"/>
        <end position="550"/>
    </location>
</feature>
<name>A0A7X6K3M4_9MICC</name>
<dbReference type="GO" id="GO:0016887">
    <property type="term" value="F:ATP hydrolysis activity"/>
    <property type="evidence" value="ECO:0007669"/>
    <property type="project" value="InterPro"/>
</dbReference>
<evidence type="ECO:0000256" key="12">
    <source>
        <dbReference type="ARBA" id="ARBA00023136"/>
    </source>
</evidence>
<keyword evidence="7 13" id="KW-0812">Transmembrane</keyword>
<dbReference type="RefSeq" id="WP_168485805.1">
    <property type="nucleotide sequence ID" value="NZ_JAAZSQ010000005.1"/>
</dbReference>
<evidence type="ECO:0000256" key="1">
    <source>
        <dbReference type="ARBA" id="ARBA00004141"/>
    </source>
</evidence>
<organism evidence="16 17">
    <name type="scientific">Arthrobacter mobilis</name>
    <dbReference type="NCBI Taxonomy" id="2724944"/>
    <lineage>
        <taxon>Bacteria</taxon>
        <taxon>Bacillati</taxon>
        <taxon>Actinomycetota</taxon>
        <taxon>Actinomycetes</taxon>
        <taxon>Micrococcales</taxon>
        <taxon>Micrococcaceae</taxon>
        <taxon>Arthrobacter</taxon>
    </lineage>
</organism>
<dbReference type="EMBL" id="JAAZSQ010000005">
    <property type="protein sequence ID" value="NKX54472.1"/>
    <property type="molecule type" value="Genomic_DNA"/>
</dbReference>
<dbReference type="InterPro" id="IPR027417">
    <property type="entry name" value="P-loop_NTPase"/>
</dbReference>
<proteinExistence type="inferred from homology"/>
<dbReference type="CDD" id="cd03257">
    <property type="entry name" value="ABC_NikE_OppD_transporters"/>
    <property type="match status" value="1"/>
</dbReference>
<comment type="subcellular location">
    <subcellularLocation>
        <location evidence="13">Cell membrane</location>
        <topology evidence="13">Multi-pass membrane protein</topology>
    </subcellularLocation>
    <subcellularLocation>
        <location evidence="2">Cell membrane</location>
        <topology evidence="2">Peripheral membrane protein</topology>
    </subcellularLocation>
    <subcellularLocation>
        <location evidence="1">Membrane</location>
        <topology evidence="1">Multi-pass membrane protein</topology>
    </subcellularLocation>
</comment>
<dbReference type="InterPro" id="IPR050388">
    <property type="entry name" value="ABC_Ni/Peptide_Import"/>
</dbReference>
<feature type="transmembrane region" description="Helical" evidence="13">
    <location>
        <begin position="21"/>
        <end position="43"/>
    </location>
</feature>
<dbReference type="GO" id="GO:0055085">
    <property type="term" value="P:transmembrane transport"/>
    <property type="evidence" value="ECO:0007669"/>
    <property type="project" value="InterPro"/>
</dbReference>
<feature type="domain" description="ABC transmembrane type-1" evidence="15">
    <location>
        <begin position="81"/>
        <end position="270"/>
    </location>
</feature>
<keyword evidence="12 13" id="KW-0472">Membrane</keyword>
<evidence type="ECO:0000256" key="2">
    <source>
        <dbReference type="ARBA" id="ARBA00004202"/>
    </source>
</evidence>
<dbReference type="PROSITE" id="PS50928">
    <property type="entry name" value="ABC_TM1"/>
    <property type="match status" value="1"/>
</dbReference>
<evidence type="ECO:0000256" key="8">
    <source>
        <dbReference type="ARBA" id="ARBA00022741"/>
    </source>
</evidence>
<evidence type="ECO:0000256" key="9">
    <source>
        <dbReference type="ARBA" id="ARBA00022840"/>
    </source>
</evidence>
<keyword evidence="4 13" id="KW-0813">Transport</keyword>
<dbReference type="InterPro" id="IPR000515">
    <property type="entry name" value="MetI-like"/>
</dbReference>
<dbReference type="GO" id="GO:0005886">
    <property type="term" value="C:plasma membrane"/>
    <property type="evidence" value="ECO:0007669"/>
    <property type="project" value="UniProtKB-SubCell"/>
</dbReference>
<keyword evidence="9 16" id="KW-0067">ATP-binding</keyword>
<evidence type="ECO:0000259" key="14">
    <source>
        <dbReference type="PROSITE" id="PS50893"/>
    </source>
</evidence>
<keyword evidence="6" id="KW-0997">Cell inner membrane</keyword>
<comment type="similarity">
    <text evidence="13">Belongs to the binding-protein-dependent transport system permease family.</text>
</comment>
<dbReference type="InterPro" id="IPR003439">
    <property type="entry name" value="ABC_transporter-like_ATP-bd"/>
</dbReference>
<evidence type="ECO:0000256" key="5">
    <source>
        <dbReference type="ARBA" id="ARBA00022475"/>
    </source>
</evidence>
<evidence type="ECO:0000256" key="4">
    <source>
        <dbReference type="ARBA" id="ARBA00022448"/>
    </source>
</evidence>
<comment type="caution">
    <text evidence="16">The sequence shown here is derived from an EMBL/GenBank/DDBJ whole genome shotgun (WGS) entry which is preliminary data.</text>
</comment>
<evidence type="ECO:0000256" key="7">
    <source>
        <dbReference type="ARBA" id="ARBA00022692"/>
    </source>
</evidence>
<accession>A0A7X6K3M4</accession>
<dbReference type="Pfam" id="PF00528">
    <property type="entry name" value="BPD_transp_1"/>
    <property type="match status" value="1"/>
</dbReference>
<dbReference type="SMART" id="SM00382">
    <property type="entry name" value="AAA"/>
    <property type="match status" value="1"/>
</dbReference>
<reference evidence="16 17" key="1">
    <citation type="submission" date="2020-04" db="EMBL/GenBank/DDBJ databases">
        <title>Arthrobacter sp. nov.</title>
        <authorList>
            <person name="Liu S."/>
        </authorList>
    </citation>
    <scope>NUCLEOTIDE SEQUENCE [LARGE SCALE GENOMIC DNA]</scope>
    <source>
        <strain evidence="16 17">E918</strain>
    </source>
</reference>
<dbReference type="CDD" id="cd06261">
    <property type="entry name" value="TM_PBP2"/>
    <property type="match status" value="1"/>
</dbReference>
<evidence type="ECO:0000256" key="10">
    <source>
        <dbReference type="ARBA" id="ARBA00022967"/>
    </source>
</evidence>
<dbReference type="Gene3D" id="3.40.50.300">
    <property type="entry name" value="P-loop containing nucleotide triphosphate hydrolases"/>
    <property type="match status" value="1"/>
</dbReference>
<gene>
    <name evidence="16" type="ORF">HGG74_07925</name>
</gene>
<evidence type="ECO:0000256" key="11">
    <source>
        <dbReference type="ARBA" id="ARBA00022989"/>
    </source>
</evidence>
<dbReference type="SUPFAM" id="SSF52540">
    <property type="entry name" value="P-loop containing nucleoside triphosphate hydrolases"/>
    <property type="match status" value="1"/>
</dbReference>
<dbReference type="GO" id="GO:0005524">
    <property type="term" value="F:ATP binding"/>
    <property type="evidence" value="ECO:0007669"/>
    <property type="project" value="UniProtKB-KW"/>
</dbReference>
<evidence type="ECO:0000313" key="16">
    <source>
        <dbReference type="EMBL" id="NKX54472.1"/>
    </source>
</evidence>